<dbReference type="NCBIfam" id="TIGR01800">
    <property type="entry name" value="cit_synth_II"/>
    <property type="match status" value="1"/>
</dbReference>
<keyword evidence="3" id="KW-0816">Tricarboxylic acid cycle</keyword>
<dbReference type="PIRSF" id="PIRSF001369">
    <property type="entry name" value="Citrate_synth"/>
    <property type="match status" value="1"/>
</dbReference>
<evidence type="ECO:0000256" key="2">
    <source>
        <dbReference type="ARBA" id="ARBA00010566"/>
    </source>
</evidence>
<dbReference type="InterPro" id="IPR016143">
    <property type="entry name" value="Citrate_synth-like_sm_a-sub"/>
</dbReference>
<evidence type="ECO:0000313" key="9">
    <source>
        <dbReference type="Proteomes" id="UP000656319"/>
    </source>
</evidence>
<protein>
    <recommendedName>
        <fullName evidence="6">Citrate synthase</fullName>
    </recommendedName>
</protein>
<organism evidence="8 9">
    <name type="scientific">Paraburkholderia hiiakae</name>
    <dbReference type="NCBI Taxonomy" id="1081782"/>
    <lineage>
        <taxon>Bacteria</taxon>
        <taxon>Pseudomonadati</taxon>
        <taxon>Pseudomonadota</taxon>
        <taxon>Betaproteobacteria</taxon>
        <taxon>Burkholderiales</taxon>
        <taxon>Burkholderiaceae</taxon>
        <taxon>Paraburkholderia</taxon>
    </lineage>
</organism>
<dbReference type="Pfam" id="PF00285">
    <property type="entry name" value="Citrate_synt"/>
    <property type="match status" value="1"/>
</dbReference>
<dbReference type="Proteomes" id="UP000656319">
    <property type="component" value="Unassembled WGS sequence"/>
</dbReference>
<dbReference type="PANTHER" id="PTHR11739">
    <property type="entry name" value="CITRATE SYNTHASE"/>
    <property type="match status" value="1"/>
</dbReference>
<dbReference type="Gene3D" id="1.10.580.10">
    <property type="entry name" value="Citrate Synthase, domain 1"/>
    <property type="match status" value="1"/>
</dbReference>
<reference evidence="8 9" key="1">
    <citation type="submission" date="2020-10" db="EMBL/GenBank/DDBJ databases">
        <authorList>
            <person name="Peeters C."/>
        </authorList>
    </citation>
    <scope>NUCLEOTIDE SEQUENCE [LARGE SCALE GENOMIC DNA]</scope>
    <source>
        <strain evidence="8 9">LMG 27952</strain>
    </source>
</reference>
<proteinExistence type="inferred from homology"/>
<keyword evidence="4 6" id="KW-0808">Transferase</keyword>
<dbReference type="EMBL" id="CAJHCQ010000015">
    <property type="protein sequence ID" value="CAD6551735.1"/>
    <property type="molecule type" value="Genomic_DNA"/>
</dbReference>
<dbReference type="InterPro" id="IPR019810">
    <property type="entry name" value="Citrate_synthase_AS"/>
</dbReference>
<dbReference type="PRINTS" id="PR00143">
    <property type="entry name" value="CITRTSNTHASE"/>
</dbReference>
<dbReference type="CDD" id="cd06117">
    <property type="entry name" value="Ec2MCS_like_1"/>
    <property type="match status" value="1"/>
</dbReference>
<keyword evidence="8" id="KW-0012">Acyltransferase</keyword>
<sequence length="388" mass="42511">MSEAENTTQAAGGFKPKKSVALSGVAAGNTALCTVGRTGNDLHYRGYDILDLATACEFEEVAYLLVHGKLPNTAELAAYKTKLKAMRGLPAAVKTALEAVPASAHPMDVMRTGVSILGTVLPEKDDHNLPGARDIADRLMASLGSMLLYWYHFSHNGKRIEVETDDDSIGGHFLHLLHGHAPSKSWVDAMHVSLNLYAEHEFNASTFTGRVIAGTGSDIYSAITGAIGALRGPKHGGANEVAFEIQSRYENADDAEADIRARVEKKEVVIGFGHPVYTISDPRNKVIKEIAKKLSKEQSNMKLFDIAERLESTMWEVKKMFPNLDWFSAVSYHMMGVPTAMFTPIFVIARTAGWSAHIIEQRIDNKIIRPSANYTGPENLKFTPISKR</sequence>
<dbReference type="InterPro" id="IPR036969">
    <property type="entry name" value="Citrate_synthase_sf"/>
</dbReference>
<evidence type="ECO:0000256" key="5">
    <source>
        <dbReference type="ARBA" id="ARBA00049288"/>
    </source>
</evidence>
<evidence type="ECO:0000256" key="1">
    <source>
        <dbReference type="ARBA" id="ARBA00004751"/>
    </source>
</evidence>
<comment type="catalytic activity">
    <reaction evidence="5">
        <text>oxaloacetate + acetyl-CoA + H2O = citrate + CoA + H(+)</text>
        <dbReference type="Rhea" id="RHEA:16845"/>
        <dbReference type="ChEBI" id="CHEBI:15377"/>
        <dbReference type="ChEBI" id="CHEBI:15378"/>
        <dbReference type="ChEBI" id="CHEBI:16452"/>
        <dbReference type="ChEBI" id="CHEBI:16947"/>
        <dbReference type="ChEBI" id="CHEBI:57287"/>
        <dbReference type="ChEBI" id="CHEBI:57288"/>
        <dbReference type="EC" id="2.3.3.16"/>
    </reaction>
</comment>
<name>A0ABM8P030_9BURK</name>
<dbReference type="SUPFAM" id="SSF48256">
    <property type="entry name" value="Citrate synthase"/>
    <property type="match status" value="1"/>
</dbReference>
<evidence type="ECO:0000256" key="4">
    <source>
        <dbReference type="ARBA" id="ARBA00022679"/>
    </source>
</evidence>
<dbReference type="InterPro" id="IPR011278">
    <property type="entry name" value="2-MeCitrate/Citrate_synth_II"/>
</dbReference>
<evidence type="ECO:0000313" key="8">
    <source>
        <dbReference type="EMBL" id="CAD6551735.1"/>
    </source>
</evidence>
<gene>
    <name evidence="8" type="primary">prpC_2</name>
    <name evidence="8" type="ORF">LMG27952_05181</name>
</gene>
<dbReference type="InterPro" id="IPR024176">
    <property type="entry name" value="Citrate_synthase_bac-typ"/>
</dbReference>
<dbReference type="Gene3D" id="1.10.230.10">
    <property type="entry name" value="Cytochrome P450-Terp, domain 2"/>
    <property type="match status" value="1"/>
</dbReference>
<comment type="similarity">
    <text evidence="2 6 7">Belongs to the citrate synthase family.</text>
</comment>
<dbReference type="PROSITE" id="PS00480">
    <property type="entry name" value="CITRATE_SYNTHASE"/>
    <property type="match status" value="1"/>
</dbReference>
<dbReference type="InterPro" id="IPR016142">
    <property type="entry name" value="Citrate_synth-like_lrg_a-sub"/>
</dbReference>
<comment type="caution">
    <text evidence="8">The sequence shown here is derived from an EMBL/GenBank/DDBJ whole genome shotgun (WGS) entry which is preliminary data.</text>
</comment>
<dbReference type="PANTHER" id="PTHR11739:SF25">
    <property type="entry name" value="CITRATE SYNTHASE-RELATED PROTEIN DDB_G0287281"/>
    <property type="match status" value="1"/>
</dbReference>
<evidence type="ECO:0000256" key="7">
    <source>
        <dbReference type="RuleBase" id="RU003406"/>
    </source>
</evidence>
<evidence type="ECO:0000256" key="3">
    <source>
        <dbReference type="ARBA" id="ARBA00022532"/>
    </source>
</evidence>
<comment type="pathway">
    <text evidence="1">Carbohydrate metabolism; tricarboxylic acid cycle; isocitrate from oxaloacetate: step 1/2.</text>
</comment>
<evidence type="ECO:0000256" key="6">
    <source>
        <dbReference type="PIRNR" id="PIRNR001369"/>
    </source>
</evidence>
<dbReference type="RefSeq" id="WP_201698733.1">
    <property type="nucleotide sequence ID" value="NZ_CAJHCQ010000015.1"/>
</dbReference>
<dbReference type="NCBIfam" id="NF009006">
    <property type="entry name" value="PRK12351.1"/>
    <property type="match status" value="1"/>
</dbReference>
<keyword evidence="9" id="KW-1185">Reference proteome</keyword>
<dbReference type="GO" id="GO:0050440">
    <property type="term" value="F:2-methylcitrate synthase activity"/>
    <property type="evidence" value="ECO:0007669"/>
    <property type="project" value="UniProtKB-EC"/>
</dbReference>
<dbReference type="InterPro" id="IPR002020">
    <property type="entry name" value="Citrate_synthase"/>
</dbReference>
<accession>A0ABM8P030</accession>